<organism evidence="3">
    <name type="scientific">marine metagenome</name>
    <dbReference type="NCBI Taxonomy" id="408172"/>
    <lineage>
        <taxon>unclassified sequences</taxon>
        <taxon>metagenomes</taxon>
        <taxon>ecological metagenomes</taxon>
    </lineage>
</organism>
<sequence>VQLDVHRYPRDNCVVLVVLGDLDLAGAPRLRQSVVAETATGTRHLVLDLTAVDFIDSTGLGVVVGSLRRLRAHDAELSVVCPEQRIRRVFEMCDLDRVFTLHATVADAVADRESV</sequence>
<dbReference type="EMBL" id="UINC01030331">
    <property type="protein sequence ID" value="SVB14555.1"/>
    <property type="molecule type" value="Genomic_DNA"/>
</dbReference>
<comment type="similarity">
    <text evidence="1">Belongs to the anti-sigma-factor antagonist family.</text>
</comment>
<feature type="domain" description="STAS" evidence="2">
    <location>
        <begin position="3"/>
        <end position="112"/>
    </location>
</feature>
<evidence type="ECO:0000259" key="2">
    <source>
        <dbReference type="PROSITE" id="PS50801"/>
    </source>
</evidence>
<dbReference type="PROSITE" id="PS50801">
    <property type="entry name" value="STAS"/>
    <property type="match status" value="1"/>
</dbReference>
<dbReference type="NCBIfam" id="TIGR00377">
    <property type="entry name" value="ant_ant_sig"/>
    <property type="match status" value="1"/>
</dbReference>
<dbReference type="SUPFAM" id="SSF52091">
    <property type="entry name" value="SpoIIaa-like"/>
    <property type="match status" value="1"/>
</dbReference>
<dbReference type="CDD" id="cd07043">
    <property type="entry name" value="STAS_anti-anti-sigma_factors"/>
    <property type="match status" value="1"/>
</dbReference>
<dbReference type="InterPro" id="IPR036513">
    <property type="entry name" value="STAS_dom_sf"/>
</dbReference>
<dbReference type="InterPro" id="IPR002645">
    <property type="entry name" value="STAS_dom"/>
</dbReference>
<dbReference type="GO" id="GO:0043856">
    <property type="term" value="F:anti-sigma factor antagonist activity"/>
    <property type="evidence" value="ECO:0007669"/>
    <property type="project" value="InterPro"/>
</dbReference>
<proteinExistence type="inferred from homology"/>
<name>A0A382BL87_9ZZZZ</name>
<evidence type="ECO:0000256" key="1">
    <source>
        <dbReference type="ARBA" id="ARBA00009013"/>
    </source>
</evidence>
<reference evidence="3" key="1">
    <citation type="submission" date="2018-05" db="EMBL/GenBank/DDBJ databases">
        <authorList>
            <person name="Lanie J.A."/>
            <person name="Ng W.-L."/>
            <person name="Kazmierczak K.M."/>
            <person name="Andrzejewski T.M."/>
            <person name="Davidsen T.M."/>
            <person name="Wayne K.J."/>
            <person name="Tettelin H."/>
            <person name="Glass J.I."/>
            <person name="Rusch D."/>
            <person name="Podicherti R."/>
            <person name="Tsui H.-C.T."/>
            <person name="Winkler M.E."/>
        </authorList>
    </citation>
    <scope>NUCLEOTIDE SEQUENCE</scope>
</reference>
<evidence type="ECO:0000313" key="3">
    <source>
        <dbReference type="EMBL" id="SVB14555.1"/>
    </source>
</evidence>
<dbReference type="PANTHER" id="PTHR33495">
    <property type="entry name" value="ANTI-SIGMA FACTOR ANTAGONIST TM_1081-RELATED-RELATED"/>
    <property type="match status" value="1"/>
</dbReference>
<protein>
    <recommendedName>
        <fullName evidence="2">STAS domain-containing protein</fullName>
    </recommendedName>
</protein>
<dbReference type="Gene3D" id="3.30.750.24">
    <property type="entry name" value="STAS domain"/>
    <property type="match status" value="1"/>
</dbReference>
<dbReference type="InterPro" id="IPR003658">
    <property type="entry name" value="Anti-sigma_ant"/>
</dbReference>
<dbReference type="AlphaFoldDB" id="A0A382BL87"/>
<dbReference type="Pfam" id="PF01740">
    <property type="entry name" value="STAS"/>
    <property type="match status" value="1"/>
</dbReference>
<gene>
    <name evidence="3" type="ORF">METZ01_LOCUS167409</name>
</gene>
<feature type="non-terminal residue" evidence="3">
    <location>
        <position position="1"/>
    </location>
</feature>
<dbReference type="PANTHER" id="PTHR33495:SF2">
    <property type="entry name" value="ANTI-SIGMA FACTOR ANTAGONIST TM_1081-RELATED"/>
    <property type="match status" value="1"/>
</dbReference>
<accession>A0A382BL87</accession>